<dbReference type="PANTHER" id="PTHR30349:SF64">
    <property type="entry name" value="PROPHAGE INTEGRASE INTD-RELATED"/>
    <property type="match status" value="1"/>
</dbReference>
<dbReference type="Gene3D" id="1.10.443.10">
    <property type="entry name" value="Intergrase catalytic core"/>
    <property type="match status" value="1"/>
</dbReference>
<evidence type="ECO:0000256" key="1">
    <source>
        <dbReference type="ARBA" id="ARBA00022908"/>
    </source>
</evidence>
<feature type="domain" description="Tyr recombinase" evidence="3">
    <location>
        <begin position="169"/>
        <end position="346"/>
    </location>
</feature>
<evidence type="ECO:0000313" key="4">
    <source>
        <dbReference type="EMBL" id="SOC46246.1"/>
    </source>
</evidence>
<dbReference type="InterPro" id="IPR011010">
    <property type="entry name" value="DNA_brk_join_enz"/>
</dbReference>
<evidence type="ECO:0000313" key="5">
    <source>
        <dbReference type="Proteomes" id="UP000219167"/>
    </source>
</evidence>
<keyword evidence="1" id="KW-0229">DNA integration</keyword>
<dbReference type="SUPFAM" id="SSF56349">
    <property type="entry name" value="DNA breaking-rejoining enzymes"/>
    <property type="match status" value="1"/>
</dbReference>
<dbReference type="InterPro" id="IPR002104">
    <property type="entry name" value="Integrase_catalytic"/>
</dbReference>
<dbReference type="Proteomes" id="UP000219167">
    <property type="component" value="Unassembled WGS sequence"/>
</dbReference>
<organism evidence="4 5">
    <name type="scientific">Rhizobium subbaraonis</name>
    <dbReference type="NCBI Taxonomy" id="908946"/>
    <lineage>
        <taxon>Bacteria</taxon>
        <taxon>Pseudomonadati</taxon>
        <taxon>Pseudomonadota</taxon>
        <taxon>Alphaproteobacteria</taxon>
        <taxon>Hyphomicrobiales</taxon>
        <taxon>Rhizobiaceae</taxon>
        <taxon>Rhizobium/Agrobacterium group</taxon>
        <taxon>Rhizobium</taxon>
    </lineage>
</organism>
<proteinExistence type="predicted"/>
<keyword evidence="5" id="KW-1185">Reference proteome</keyword>
<dbReference type="PROSITE" id="PS51898">
    <property type="entry name" value="TYR_RECOMBINASE"/>
    <property type="match status" value="1"/>
</dbReference>
<dbReference type="GO" id="GO:0006310">
    <property type="term" value="P:DNA recombination"/>
    <property type="evidence" value="ECO:0007669"/>
    <property type="project" value="UniProtKB-KW"/>
</dbReference>
<accession>A0A285UZS8</accession>
<evidence type="ECO:0000256" key="2">
    <source>
        <dbReference type="ARBA" id="ARBA00023172"/>
    </source>
</evidence>
<protein>
    <submittedName>
        <fullName evidence="4">Phage integrase family protein</fullName>
    </submittedName>
</protein>
<evidence type="ECO:0000259" key="3">
    <source>
        <dbReference type="PROSITE" id="PS51898"/>
    </source>
</evidence>
<sequence length="385" mass="43040">MPLKLTRRGGSEYWYIRGTVRGQSIFETTGTSDREIAEAIRIKTEARLLNESVHGRKATVTFEEATEAYLAAGGSDRFLIKISKTGKMSGIAAHFRGKFLKDLGQSDLDAAARILFPSASPETRNRQCYTPFIAVWNHAVASQWAEPRQWKRPRKPKGTNVAVLKRPRAGSKPTSYERAAQFVSAMSPASAQIMTALFYTGMRPIEIFTLDASDVNIAGRWITLDRSKTGEPRGVPMHEFLVPLFEALIKRGGILFRTHKGVPYPPTDEFGGQMSSAIEGARARLKKRGIVIDDISAYTARHTVSTQLVINDVHPYKKDQILGHAADDMSRHYTHVPQQPLIDAINTLPVPAAWQVMHWWEDPVYWSRRLVKWGASGAQVTSRQA</sequence>
<dbReference type="Pfam" id="PF00589">
    <property type="entry name" value="Phage_integrase"/>
    <property type="match status" value="1"/>
</dbReference>
<dbReference type="InterPro" id="IPR050090">
    <property type="entry name" value="Tyrosine_recombinase_XerCD"/>
</dbReference>
<name>A0A285UZS8_9HYPH</name>
<reference evidence="4 5" key="1">
    <citation type="submission" date="2017-08" db="EMBL/GenBank/DDBJ databases">
        <authorList>
            <person name="de Groot N.N."/>
        </authorList>
    </citation>
    <scope>NUCLEOTIDE SEQUENCE [LARGE SCALE GENOMIC DNA]</scope>
    <source>
        <strain evidence="4 5">JC85</strain>
    </source>
</reference>
<dbReference type="OrthoDB" id="7216962at2"/>
<dbReference type="PANTHER" id="PTHR30349">
    <property type="entry name" value="PHAGE INTEGRASE-RELATED"/>
    <property type="match status" value="1"/>
</dbReference>
<keyword evidence="2" id="KW-0233">DNA recombination</keyword>
<dbReference type="EMBL" id="OBQD01000021">
    <property type="protein sequence ID" value="SOC46246.1"/>
    <property type="molecule type" value="Genomic_DNA"/>
</dbReference>
<dbReference type="InterPro" id="IPR013762">
    <property type="entry name" value="Integrase-like_cat_sf"/>
</dbReference>
<dbReference type="GO" id="GO:0003677">
    <property type="term" value="F:DNA binding"/>
    <property type="evidence" value="ECO:0007669"/>
    <property type="project" value="InterPro"/>
</dbReference>
<dbReference type="AlphaFoldDB" id="A0A285UZS8"/>
<gene>
    <name evidence="4" type="ORF">SAMN05892877_12171</name>
</gene>
<dbReference type="GO" id="GO:0015074">
    <property type="term" value="P:DNA integration"/>
    <property type="evidence" value="ECO:0007669"/>
    <property type="project" value="UniProtKB-KW"/>
</dbReference>